<comment type="caution">
    <text evidence="1">The sequence shown here is derived from an EMBL/GenBank/DDBJ whole genome shotgun (WGS) entry which is preliminary data.</text>
</comment>
<accession>A0A167NDF9</accession>
<dbReference type="Gene3D" id="3.40.630.30">
    <property type="match status" value="1"/>
</dbReference>
<organism evidence="1 2">
    <name type="scientific">Cordyceps fumosorosea (strain ARSEF 2679)</name>
    <name type="common">Isaria fumosorosea</name>
    <dbReference type="NCBI Taxonomy" id="1081104"/>
    <lineage>
        <taxon>Eukaryota</taxon>
        <taxon>Fungi</taxon>
        <taxon>Dikarya</taxon>
        <taxon>Ascomycota</taxon>
        <taxon>Pezizomycotina</taxon>
        <taxon>Sordariomycetes</taxon>
        <taxon>Hypocreomycetidae</taxon>
        <taxon>Hypocreales</taxon>
        <taxon>Cordycipitaceae</taxon>
        <taxon>Cordyceps</taxon>
    </lineage>
</organism>
<dbReference type="GeneID" id="30024232"/>
<name>A0A167NDF9_CORFA</name>
<protein>
    <recommendedName>
        <fullName evidence="3">Acyl-CoA N-acyltransferase</fullName>
    </recommendedName>
</protein>
<evidence type="ECO:0000313" key="1">
    <source>
        <dbReference type="EMBL" id="OAA55429.1"/>
    </source>
</evidence>
<proteinExistence type="predicted"/>
<dbReference type="EMBL" id="AZHB01000025">
    <property type="protein sequence ID" value="OAA55429.1"/>
    <property type="molecule type" value="Genomic_DNA"/>
</dbReference>
<keyword evidence="2" id="KW-1185">Reference proteome</keyword>
<sequence length="242" mass="25966">MAAIPTTTILPRTGKTAYTLRPAVHADVPGLAAAYYAAFADSRPGAPADNLLEVLFGDDHRAHPAAVQATLADILAPRLWSLYYCLSALVDASAEEEIVGFVCIKRPDCEVTFYERWLSPRAECSICGGRRRLRARSPASSRACAARRAEERRGTSPSWPCGPRCKAWGSNDAGAAETEAGAKQEDAEEGGPAVWLTARRGTEGLYRKLGFVKVMDGNTGPLSAWNGGAVMFRGLQGVEDRP</sequence>
<evidence type="ECO:0000313" key="2">
    <source>
        <dbReference type="Proteomes" id="UP000076744"/>
    </source>
</evidence>
<dbReference type="OrthoDB" id="410198at2759"/>
<gene>
    <name evidence="1" type="ORF">ISF_07940</name>
</gene>
<dbReference type="RefSeq" id="XP_018701282.1">
    <property type="nucleotide sequence ID" value="XM_018851543.1"/>
</dbReference>
<dbReference type="STRING" id="1081104.A0A167NDF9"/>
<dbReference type="AlphaFoldDB" id="A0A167NDF9"/>
<evidence type="ECO:0008006" key="3">
    <source>
        <dbReference type="Google" id="ProtNLM"/>
    </source>
</evidence>
<dbReference type="Proteomes" id="UP000076744">
    <property type="component" value="Unassembled WGS sequence"/>
</dbReference>
<dbReference type="InterPro" id="IPR016181">
    <property type="entry name" value="Acyl_CoA_acyltransferase"/>
</dbReference>
<dbReference type="SUPFAM" id="SSF55729">
    <property type="entry name" value="Acyl-CoA N-acyltransferases (Nat)"/>
    <property type="match status" value="1"/>
</dbReference>
<reference evidence="1 2" key="1">
    <citation type="journal article" date="2016" name="Genome Biol. Evol.">
        <title>Divergent and convergent evolution of fungal pathogenicity.</title>
        <authorList>
            <person name="Shang Y."/>
            <person name="Xiao G."/>
            <person name="Zheng P."/>
            <person name="Cen K."/>
            <person name="Zhan S."/>
            <person name="Wang C."/>
        </authorList>
    </citation>
    <scope>NUCLEOTIDE SEQUENCE [LARGE SCALE GENOMIC DNA]</scope>
    <source>
        <strain evidence="1 2">ARSEF 2679</strain>
    </source>
</reference>